<dbReference type="InterPro" id="IPR020904">
    <property type="entry name" value="Sc_DH/Rdtase_CS"/>
</dbReference>
<evidence type="ECO:0000313" key="3">
    <source>
        <dbReference type="Proteomes" id="UP000557872"/>
    </source>
</evidence>
<gene>
    <name evidence="2" type="ORF">HW115_12550</name>
</gene>
<dbReference type="PROSITE" id="PS00061">
    <property type="entry name" value="ADH_SHORT"/>
    <property type="match status" value="1"/>
</dbReference>
<dbReference type="PRINTS" id="PR00080">
    <property type="entry name" value="SDRFAMILY"/>
</dbReference>
<evidence type="ECO:0000256" key="1">
    <source>
        <dbReference type="ARBA" id="ARBA00006484"/>
    </source>
</evidence>
<accession>A0A851GQJ8</accession>
<comment type="caution">
    <text evidence="2">The sequence shown here is derived from an EMBL/GenBank/DDBJ whole genome shotgun (WGS) entry which is preliminary data.</text>
</comment>
<sequence>MQDIHSLKNRVAIVTGAARGIGFGIAKSFVDAGAQVVITDLTEEALMEAKTELGDQCHTYVNDVTDKDRHEAFIQQVEEEVGPVSVLVNNAGRHGKKPSFDCSNEEFAAILDTNLHSIFSLTKAALPGMIARGEGSVINISSMSALFGLPEVAAYSSSKTALLGLTRTLAAEYSHSGVRFNCIAPGFIESQMFRAIMDADPAREQKILGRTPMARVGTADEIGHAAAFLASDASRFITGTCLPVDGGASIGF</sequence>
<dbReference type="InterPro" id="IPR036291">
    <property type="entry name" value="NAD(P)-bd_dom_sf"/>
</dbReference>
<dbReference type="InterPro" id="IPR050259">
    <property type="entry name" value="SDR"/>
</dbReference>
<dbReference type="NCBIfam" id="NF009466">
    <property type="entry name" value="PRK12826.1-2"/>
    <property type="match status" value="1"/>
</dbReference>
<dbReference type="FunFam" id="3.40.50.720:FF:000084">
    <property type="entry name" value="Short-chain dehydrogenase reductase"/>
    <property type="match status" value="1"/>
</dbReference>
<organism evidence="2 3">
    <name type="scientific">Oceaniferula marina</name>
    <dbReference type="NCBI Taxonomy" id="2748318"/>
    <lineage>
        <taxon>Bacteria</taxon>
        <taxon>Pseudomonadati</taxon>
        <taxon>Verrucomicrobiota</taxon>
        <taxon>Verrucomicrobiia</taxon>
        <taxon>Verrucomicrobiales</taxon>
        <taxon>Verrucomicrobiaceae</taxon>
        <taxon>Oceaniferula</taxon>
    </lineage>
</organism>
<dbReference type="Pfam" id="PF13561">
    <property type="entry name" value="adh_short_C2"/>
    <property type="match status" value="1"/>
</dbReference>
<proteinExistence type="inferred from homology"/>
<reference evidence="2 3" key="1">
    <citation type="submission" date="2020-07" db="EMBL/GenBank/DDBJ databases">
        <title>Roseicoccus Jingziensis gen. nov., sp. nov., isolated from coastal seawater.</title>
        <authorList>
            <person name="Feng X."/>
        </authorList>
    </citation>
    <scope>NUCLEOTIDE SEQUENCE [LARGE SCALE GENOMIC DNA]</scope>
    <source>
        <strain evidence="2 3">N1E253</strain>
    </source>
</reference>
<keyword evidence="3" id="KW-1185">Reference proteome</keyword>
<dbReference type="PANTHER" id="PTHR42879:SF2">
    <property type="entry name" value="3-OXOACYL-[ACYL-CARRIER-PROTEIN] REDUCTASE FABG"/>
    <property type="match status" value="1"/>
</dbReference>
<dbReference type="RefSeq" id="WP_178933220.1">
    <property type="nucleotide sequence ID" value="NZ_JACBAZ010000004.1"/>
</dbReference>
<dbReference type="EMBL" id="JACBAZ010000004">
    <property type="protein sequence ID" value="NWK56444.1"/>
    <property type="molecule type" value="Genomic_DNA"/>
</dbReference>
<dbReference type="Proteomes" id="UP000557872">
    <property type="component" value="Unassembled WGS sequence"/>
</dbReference>
<comment type="similarity">
    <text evidence="1">Belongs to the short-chain dehydrogenases/reductases (SDR) family.</text>
</comment>
<evidence type="ECO:0000313" key="2">
    <source>
        <dbReference type="EMBL" id="NWK56444.1"/>
    </source>
</evidence>
<dbReference type="PRINTS" id="PR00081">
    <property type="entry name" value="GDHRDH"/>
</dbReference>
<protein>
    <submittedName>
        <fullName evidence="2">SDR family oxidoreductase</fullName>
    </submittedName>
</protein>
<dbReference type="InterPro" id="IPR002347">
    <property type="entry name" value="SDR_fam"/>
</dbReference>
<dbReference type="SUPFAM" id="SSF51735">
    <property type="entry name" value="NAD(P)-binding Rossmann-fold domains"/>
    <property type="match status" value="1"/>
</dbReference>
<name>A0A851GQJ8_9BACT</name>
<dbReference type="Gene3D" id="3.40.50.720">
    <property type="entry name" value="NAD(P)-binding Rossmann-like Domain"/>
    <property type="match status" value="1"/>
</dbReference>
<dbReference type="AlphaFoldDB" id="A0A851GQJ8"/>
<dbReference type="GO" id="GO:0032787">
    <property type="term" value="P:monocarboxylic acid metabolic process"/>
    <property type="evidence" value="ECO:0007669"/>
    <property type="project" value="UniProtKB-ARBA"/>
</dbReference>
<dbReference type="PANTHER" id="PTHR42879">
    <property type="entry name" value="3-OXOACYL-(ACYL-CARRIER-PROTEIN) REDUCTASE"/>
    <property type="match status" value="1"/>
</dbReference>
<dbReference type="NCBIfam" id="NF005559">
    <property type="entry name" value="PRK07231.1"/>
    <property type="match status" value="1"/>
</dbReference>